<organism evidence="3 4">
    <name type="scientific">Caproiciproducens galactitolivorans</name>
    <dbReference type="NCBI Taxonomy" id="642589"/>
    <lineage>
        <taxon>Bacteria</taxon>
        <taxon>Bacillati</taxon>
        <taxon>Bacillota</taxon>
        <taxon>Clostridia</taxon>
        <taxon>Eubacteriales</taxon>
        <taxon>Acutalibacteraceae</taxon>
        <taxon>Caproiciproducens</taxon>
    </lineage>
</organism>
<dbReference type="PROSITE" id="PS50943">
    <property type="entry name" value="HTH_CROC1"/>
    <property type="match status" value="1"/>
</dbReference>
<dbReference type="SUPFAM" id="SSF47413">
    <property type="entry name" value="lambda repressor-like DNA-binding domains"/>
    <property type="match status" value="1"/>
</dbReference>
<dbReference type="Gene3D" id="1.10.260.40">
    <property type="entry name" value="lambda repressor-like DNA-binding domains"/>
    <property type="match status" value="1"/>
</dbReference>
<protein>
    <submittedName>
        <fullName evidence="3">HTH-type transcriptional regulator ImmR</fullName>
    </submittedName>
</protein>
<feature type="domain" description="HTH cro/C1-type" evidence="2">
    <location>
        <begin position="28"/>
        <end position="82"/>
    </location>
</feature>
<name>A0A4Z0YJU8_9FIRM</name>
<dbReference type="Pfam" id="PF01381">
    <property type="entry name" value="HTH_3"/>
    <property type="match status" value="1"/>
</dbReference>
<gene>
    <name evidence="3" type="primary">immR_1</name>
    <name evidence="3" type="ORF">CAGA_03450</name>
</gene>
<dbReference type="Proteomes" id="UP000297714">
    <property type="component" value="Unassembled WGS sequence"/>
</dbReference>
<proteinExistence type="predicted"/>
<evidence type="ECO:0000256" key="1">
    <source>
        <dbReference type="ARBA" id="ARBA00023125"/>
    </source>
</evidence>
<comment type="caution">
    <text evidence="3">The sequence shown here is derived from an EMBL/GenBank/DDBJ whole genome shotgun (WGS) entry which is preliminary data.</text>
</comment>
<evidence type="ECO:0000259" key="2">
    <source>
        <dbReference type="PROSITE" id="PS50943"/>
    </source>
</evidence>
<evidence type="ECO:0000313" key="3">
    <source>
        <dbReference type="EMBL" id="TGJ77936.1"/>
    </source>
</evidence>
<dbReference type="AlphaFoldDB" id="A0A4Z0YJU8"/>
<dbReference type="RefSeq" id="WP_135657045.1">
    <property type="nucleotide sequence ID" value="NZ_JAJUFJ010000001.1"/>
</dbReference>
<dbReference type="GO" id="GO:0003677">
    <property type="term" value="F:DNA binding"/>
    <property type="evidence" value="ECO:0007669"/>
    <property type="project" value="UniProtKB-KW"/>
</dbReference>
<reference evidence="3 4" key="1">
    <citation type="submission" date="2019-04" db="EMBL/GenBank/DDBJ databases">
        <authorList>
            <person name="Poehlein A."/>
            <person name="Bengelsdorf F.R."/>
            <person name="Duerre P."/>
            <person name="Daniel R."/>
        </authorList>
    </citation>
    <scope>NUCLEOTIDE SEQUENCE [LARGE SCALE GENOMIC DNA]</scope>
    <source>
        <strain evidence="3 4">BS-1</strain>
    </source>
</reference>
<dbReference type="CDD" id="cd00093">
    <property type="entry name" value="HTH_XRE"/>
    <property type="match status" value="1"/>
</dbReference>
<accession>A0A4Z0YJU8</accession>
<evidence type="ECO:0000313" key="4">
    <source>
        <dbReference type="Proteomes" id="UP000297714"/>
    </source>
</evidence>
<dbReference type="OrthoDB" id="1861647at2"/>
<dbReference type="PANTHER" id="PTHR46558">
    <property type="entry name" value="TRACRIPTIONAL REGULATORY PROTEIN-RELATED-RELATED"/>
    <property type="match status" value="1"/>
</dbReference>
<dbReference type="InterPro" id="IPR001387">
    <property type="entry name" value="Cro/C1-type_HTH"/>
</dbReference>
<dbReference type="PANTHER" id="PTHR46558:SF14">
    <property type="entry name" value="HTH-TYPE TRANSCRIPTIONAL REGULATOR ANSR"/>
    <property type="match status" value="1"/>
</dbReference>
<dbReference type="InterPro" id="IPR010982">
    <property type="entry name" value="Lambda_DNA-bd_dom_sf"/>
</dbReference>
<dbReference type="SMART" id="SM00530">
    <property type="entry name" value="HTH_XRE"/>
    <property type="match status" value="1"/>
</dbReference>
<dbReference type="EMBL" id="SRMQ01000001">
    <property type="protein sequence ID" value="TGJ77936.1"/>
    <property type="molecule type" value="Genomic_DNA"/>
</dbReference>
<keyword evidence="1" id="KW-0238">DNA-binding</keyword>
<keyword evidence="4" id="KW-1185">Reference proteome</keyword>
<sequence>MNRRFHYFHYFRKVVLPIIEKIHINERLRELRIKSGYTQVQIAEILNIDRSTYSYYEIGKTTPDVTVLITLAKVFNIPIENLLSDEGSQEIVSDSELKTNYIQSKKNSSHIYELSSDERILVGAFRSCSVEGQKKIMAYIKNILKKKPHNKKQD</sequence>